<dbReference type="SMART" id="SM01118">
    <property type="entry name" value="CYTH"/>
    <property type="match status" value="1"/>
</dbReference>
<sequence length="350" mass="39236">MQTDETELELKYLLGQTIEAQAVTEFLRRQKLSFEQSGIELKNRYFDTPGLDLARNDIGLRIRSGENLHEQTVKTAGRVFSGLHQRPEYNVALDKKARLPDLHLFPPVVWPDGFEIAPVQQALTAIFSTDFYRTAWKIAVKDGTLIELVLDTGTIASKGRQEAIAEFELELLSGKSGQGMTALFDLTHALMGSFKMRPGVKSKAARGYALWLGASGSKQENFSRRLPLADPENFYPQLDLALRQLQLGIDACITSVTPQRLEAVSEPLLFLEDIFSLLPDIPDSMKMESVALLAQVTELYSALELRLARCAGGKKNREDVNRLLQEFYYHPAVNRLQLALLKVLLGRDSQ</sequence>
<reference evidence="2 3" key="1">
    <citation type="journal article" date="2015" name="Genome Announc.">
        <title>Draft Genome Sequences of Marine Isolates of Thalassomonas viridans and Thalassomonas actiniarum.</title>
        <authorList>
            <person name="Olonade I."/>
            <person name="van Zyl L.J."/>
            <person name="Trindade M."/>
        </authorList>
    </citation>
    <scope>NUCLEOTIDE SEQUENCE [LARGE SCALE GENOMIC DNA]</scope>
    <source>
        <strain evidence="2 3">XOM25</strain>
    </source>
</reference>
<dbReference type="Pfam" id="PF01928">
    <property type="entry name" value="CYTH"/>
    <property type="match status" value="1"/>
</dbReference>
<dbReference type="Gene3D" id="2.40.320.10">
    <property type="entry name" value="Hypothetical Protein Pfu-838710-001"/>
    <property type="match status" value="1"/>
</dbReference>
<keyword evidence="3" id="KW-1185">Reference proteome</keyword>
<evidence type="ECO:0000313" key="2">
    <source>
        <dbReference type="EMBL" id="WDE04234.1"/>
    </source>
</evidence>
<dbReference type="PANTHER" id="PTHR39569">
    <property type="entry name" value="INORGANIC TRIPHOSPHATASE"/>
    <property type="match status" value="1"/>
</dbReference>
<dbReference type="PROSITE" id="PS51707">
    <property type="entry name" value="CYTH"/>
    <property type="match status" value="1"/>
</dbReference>
<dbReference type="CDD" id="cd07756">
    <property type="entry name" value="CYTH-like_Pase_CHAD"/>
    <property type="match status" value="1"/>
</dbReference>
<gene>
    <name evidence="2" type="ORF">SG34_023275</name>
</gene>
<protein>
    <submittedName>
        <fullName evidence="2">CYTH domain-containing protein</fullName>
    </submittedName>
</protein>
<evidence type="ECO:0000313" key="3">
    <source>
        <dbReference type="Proteomes" id="UP000032352"/>
    </source>
</evidence>
<dbReference type="AlphaFoldDB" id="A0AAE9Z1D9"/>
<name>A0AAE9Z1D9_9GAMM</name>
<dbReference type="InterPro" id="IPR039013">
    <property type="entry name" value="YgiF"/>
</dbReference>
<proteinExistence type="predicted"/>
<dbReference type="KEGG" id="tvd:SG34_023275"/>
<feature type="domain" description="CYTH" evidence="1">
    <location>
        <begin position="5"/>
        <end position="214"/>
    </location>
</feature>
<dbReference type="InterPro" id="IPR023577">
    <property type="entry name" value="CYTH_domain"/>
</dbReference>
<dbReference type="SUPFAM" id="SSF55154">
    <property type="entry name" value="CYTH-like phosphatases"/>
    <property type="match status" value="1"/>
</dbReference>
<accession>A0AAE9Z1D9</accession>
<dbReference type="GO" id="GO:0050355">
    <property type="term" value="F:inorganic triphosphate phosphatase activity"/>
    <property type="evidence" value="ECO:0007669"/>
    <property type="project" value="InterPro"/>
</dbReference>
<dbReference type="EMBL" id="CP059733">
    <property type="protein sequence ID" value="WDE04234.1"/>
    <property type="molecule type" value="Genomic_DNA"/>
</dbReference>
<evidence type="ECO:0000259" key="1">
    <source>
        <dbReference type="PROSITE" id="PS51707"/>
    </source>
</evidence>
<dbReference type="Proteomes" id="UP000032352">
    <property type="component" value="Chromosome"/>
</dbReference>
<dbReference type="InterPro" id="IPR033469">
    <property type="entry name" value="CYTH-like_dom_sf"/>
</dbReference>
<dbReference type="PANTHER" id="PTHR39569:SF1">
    <property type="entry name" value="INORGANIC TRIPHOSPHATASE"/>
    <property type="match status" value="1"/>
</dbReference>
<dbReference type="RefSeq" id="WP_161797852.1">
    <property type="nucleotide sequence ID" value="NZ_CP059733.1"/>
</dbReference>
<reference evidence="2 3" key="2">
    <citation type="journal article" date="2022" name="Mar. Drugs">
        <title>Bioassay-Guided Fractionation Leads to the Detection of Cholic Acid Generated by the Rare Thalassomonas sp.</title>
        <authorList>
            <person name="Pheiffer F."/>
            <person name="Schneider Y.K."/>
            <person name="Hansen E.H."/>
            <person name="Andersen J.H."/>
            <person name="Isaksson J."/>
            <person name="Busche T."/>
            <person name="R C."/>
            <person name="Kalinowski J."/>
            <person name="Zyl L.V."/>
            <person name="Trindade M."/>
        </authorList>
    </citation>
    <scope>NUCLEOTIDE SEQUENCE [LARGE SCALE GENOMIC DNA]</scope>
    <source>
        <strain evidence="2 3">XOM25</strain>
    </source>
</reference>
<dbReference type="GO" id="GO:0046872">
    <property type="term" value="F:metal ion binding"/>
    <property type="evidence" value="ECO:0007669"/>
    <property type="project" value="TreeGrafter"/>
</dbReference>
<organism evidence="2 3">
    <name type="scientific">Thalassomonas viridans</name>
    <dbReference type="NCBI Taxonomy" id="137584"/>
    <lineage>
        <taxon>Bacteria</taxon>
        <taxon>Pseudomonadati</taxon>
        <taxon>Pseudomonadota</taxon>
        <taxon>Gammaproteobacteria</taxon>
        <taxon>Alteromonadales</taxon>
        <taxon>Colwelliaceae</taxon>
        <taxon>Thalassomonas</taxon>
    </lineage>
</organism>